<dbReference type="InterPro" id="IPR020845">
    <property type="entry name" value="AMP-binding_CS"/>
</dbReference>
<evidence type="ECO:0000256" key="6">
    <source>
        <dbReference type="ARBA" id="ARBA00022553"/>
    </source>
</evidence>
<dbReference type="InterPro" id="IPR000873">
    <property type="entry name" value="AMP-dep_synth/lig_dom"/>
</dbReference>
<dbReference type="SMART" id="SM00823">
    <property type="entry name" value="PKS_PP"/>
    <property type="match status" value="1"/>
</dbReference>
<dbReference type="GO" id="GO:0016874">
    <property type="term" value="F:ligase activity"/>
    <property type="evidence" value="ECO:0007669"/>
    <property type="project" value="UniProtKB-KW"/>
</dbReference>
<dbReference type="SUPFAM" id="SSF56801">
    <property type="entry name" value="Acetyl-CoA synthetase-like"/>
    <property type="match status" value="1"/>
</dbReference>
<sequence>MMDERELRLLVAELVEEDPDSLDEDHNLFTLGLESIALMKVVSSWRRSGVDVTFVELAERPTLRAWTELLTGGRPAAPAAPATRAEVPAEGLPLATLQHAYWIGRGEAQRFGSVAAHLYVEFDGADVDADRLAGALRTVVARHAMLRARVGEEGTLRFDGDASPRVRVEDLRSLDPAEVDARLDRLRDQWSHQVLDVEQGEMFALGLTRLPGGRDRLHVDVDMITADAVSYRILLADLAAAYAGETLPALDFDYPDYRLTRPTGDAAARDQRWWRERLDELPGAPDLPTSPANGPVRVTRRHVRLDAAGRRRLDEVCRTRGVTPAAVMATAFAEVVGAWSARPRFLVNVPLFDREPVHPRVPELVGDFTSSVLLAVDLTGERTFVERVRDVQHRLHTDTSHAAYSGVEVLRDLTRRTGEQVIAPVVFTSALNLGELFAEAVRATFGDPVWIVSQGPQVLLDAQVTELDGGLLVNWDVREPGLAAGVVDAMFDAFRALVADLLAGQRWDEPVGDLLPAAQRAVRARVNDTASPESGNTLHGPFFALAGRAPHEPALLWRGGTLSYGELAERALRVAAGLVARGVRPGDAVGIRLERGPDQVAAVLGVLAAGAVYVPLGLDQPPARARRRAELAGVAELLSGELVAGDRPLPGPVPVDAARAAYLLFTSGSTGEPKGVAVPHRAAVNTVEDLVDRFAVTSADRTLAVSSLDFDLSVFDLFAPLSVGGAVVLVDQDDQRAPAHWAELMREHRVSVLNCVPALLDMLLVTGGFGDALRVVLLGGDRVGTDLPARLARVAPDCRFAGLGGTTETAIHSTVCEVRVVDPAWTCVPYGTPLRNVRCRVVDQRGRDCPDRVTGELWIGGAGVADGYRDDPARTARRFVVHEGVRWYRTGDLARYLPDGTIEFLGRRDDQLKLRGFRVEPGEVVAALLADERVSAAAVVPVGRASLGAAVVTTADPAALTERLAQRLPAHLIPDVLLAVDALPLTHNGKVDRAAVTALVGDHRAPARTAPSTDLERVIARVWREVLEVEEVGTTDPLFTLGGDSVLATRIVARLRDELDSPVTVRDLFAGPTVAALAARLLAGTPDPHRLNRVATLAEEIGALSDEDVAEALAGGR</sequence>
<dbReference type="Gene3D" id="3.40.50.12780">
    <property type="entry name" value="N-terminal domain of ligase-like"/>
    <property type="match status" value="1"/>
</dbReference>
<accession>A0A7Z1AXZ5</accession>
<dbReference type="SUPFAM" id="SSF52777">
    <property type="entry name" value="CoA-dependent acyltransferases"/>
    <property type="match status" value="2"/>
</dbReference>
<dbReference type="InterPro" id="IPR009081">
    <property type="entry name" value="PP-bd_ACP"/>
</dbReference>
<dbReference type="Proteomes" id="UP000185696">
    <property type="component" value="Unassembled WGS sequence"/>
</dbReference>
<dbReference type="FunFam" id="1.10.1200.10:FF:000016">
    <property type="entry name" value="Non-ribosomal peptide synthase"/>
    <property type="match status" value="1"/>
</dbReference>
<dbReference type="PANTHER" id="PTHR45527">
    <property type="entry name" value="NONRIBOSOMAL PEPTIDE SYNTHETASE"/>
    <property type="match status" value="1"/>
</dbReference>
<protein>
    <recommendedName>
        <fullName evidence="4">Phenyloxazoline synthase MbtB</fullName>
    </recommendedName>
    <alternativeName>
        <fullName evidence="8">Mycobactin synthetase protein B</fullName>
    </alternativeName>
</protein>
<dbReference type="EMBL" id="MSIF01000008">
    <property type="protein sequence ID" value="OLF09804.1"/>
    <property type="molecule type" value="Genomic_DNA"/>
</dbReference>
<dbReference type="InterPro" id="IPR010071">
    <property type="entry name" value="AA_adenyl_dom"/>
</dbReference>
<feature type="domain" description="Carrier" evidence="9">
    <location>
        <begin position="1"/>
        <end position="74"/>
    </location>
</feature>
<keyword evidence="6" id="KW-0597">Phosphoprotein</keyword>
<dbReference type="PROSITE" id="PS00455">
    <property type="entry name" value="AMP_BINDING"/>
    <property type="match status" value="1"/>
</dbReference>
<dbReference type="CDD" id="cd19535">
    <property type="entry name" value="Cyc_NRPS"/>
    <property type="match status" value="1"/>
</dbReference>
<dbReference type="InterPro" id="IPR001242">
    <property type="entry name" value="Condensation_dom"/>
</dbReference>
<evidence type="ECO:0000313" key="11">
    <source>
        <dbReference type="Proteomes" id="UP000185696"/>
    </source>
</evidence>
<dbReference type="FunFam" id="3.30.559.30:FF:000006">
    <property type="entry name" value="Yersiniabactin polyketide/non-ribosomal peptide synthetase"/>
    <property type="match status" value="1"/>
</dbReference>
<dbReference type="InterPro" id="IPR045851">
    <property type="entry name" value="AMP-bd_C_sf"/>
</dbReference>
<organism evidence="10 11">
    <name type="scientific">Actinophytocola xinjiangensis</name>
    <dbReference type="NCBI Taxonomy" id="485602"/>
    <lineage>
        <taxon>Bacteria</taxon>
        <taxon>Bacillati</taxon>
        <taxon>Actinomycetota</taxon>
        <taxon>Actinomycetes</taxon>
        <taxon>Pseudonocardiales</taxon>
        <taxon>Pseudonocardiaceae</taxon>
    </lineage>
</organism>
<dbReference type="PANTHER" id="PTHR45527:SF10">
    <property type="entry name" value="PYOCHELIN SYNTHASE PCHF"/>
    <property type="match status" value="1"/>
</dbReference>
<dbReference type="Gene3D" id="3.30.559.10">
    <property type="entry name" value="Chloramphenicol acetyltransferase-like domain"/>
    <property type="match status" value="1"/>
</dbReference>
<dbReference type="SUPFAM" id="SSF47336">
    <property type="entry name" value="ACP-like"/>
    <property type="match status" value="2"/>
</dbReference>
<dbReference type="GO" id="GO:0031177">
    <property type="term" value="F:phosphopantetheine binding"/>
    <property type="evidence" value="ECO:0007669"/>
    <property type="project" value="InterPro"/>
</dbReference>
<dbReference type="PROSITE" id="PS50075">
    <property type="entry name" value="CARRIER"/>
    <property type="match status" value="2"/>
</dbReference>
<dbReference type="Pfam" id="PF00501">
    <property type="entry name" value="AMP-binding"/>
    <property type="match status" value="1"/>
</dbReference>
<keyword evidence="11" id="KW-1185">Reference proteome</keyword>
<dbReference type="InterPro" id="IPR006162">
    <property type="entry name" value="Ppantetheine_attach_site"/>
</dbReference>
<dbReference type="InterPro" id="IPR025110">
    <property type="entry name" value="AMP-bd_C"/>
</dbReference>
<evidence type="ECO:0000256" key="8">
    <source>
        <dbReference type="ARBA" id="ARBA00033440"/>
    </source>
</evidence>
<evidence type="ECO:0000256" key="7">
    <source>
        <dbReference type="ARBA" id="ARBA00022598"/>
    </source>
</evidence>
<dbReference type="GO" id="GO:0072330">
    <property type="term" value="P:monocarboxylic acid biosynthetic process"/>
    <property type="evidence" value="ECO:0007669"/>
    <property type="project" value="UniProtKB-ARBA"/>
</dbReference>
<dbReference type="Pfam" id="PF00668">
    <property type="entry name" value="Condensation"/>
    <property type="match status" value="1"/>
</dbReference>
<comment type="similarity">
    <text evidence="3">Belongs to the ATP-dependent AMP-binding enzyme family. MbtB subfamily.</text>
</comment>
<reference evidence="10 11" key="1">
    <citation type="submission" date="2016-12" db="EMBL/GenBank/DDBJ databases">
        <title>The draft genome sequence of Actinophytocola xinjiangensis.</title>
        <authorList>
            <person name="Wang W."/>
            <person name="Yuan L."/>
        </authorList>
    </citation>
    <scope>NUCLEOTIDE SEQUENCE [LARGE SCALE GENOMIC DNA]</scope>
    <source>
        <strain evidence="10 11">CGMCC 4.4663</strain>
    </source>
</reference>
<keyword evidence="5" id="KW-0596">Phosphopantetheine</keyword>
<dbReference type="NCBIfam" id="TIGR01733">
    <property type="entry name" value="AA-adenyl-dom"/>
    <property type="match status" value="1"/>
</dbReference>
<dbReference type="GO" id="GO:0044550">
    <property type="term" value="P:secondary metabolite biosynthetic process"/>
    <property type="evidence" value="ECO:0007669"/>
    <property type="project" value="TreeGrafter"/>
</dbReference>
<dbReference type="InterPro" id="IPR057737">
    <property type="entry name" value="Condensation_MtbB-like"/>
</dbReference>
<gene>
    <name evidence="10" type="ORF">BLA60_18705</name>
</gene>
<dbReference type="InterPro" id="IPR023213">
    <property type="entry name" value="CAT-like_dom_sf"/>
</dbReference>
<comment type="cofactor">
    <cofactor evidence="1">
        <name>pantetheine 4'-phosphate</name>
        <dbReference type="ChEBI" id="CHEBI:47942"/>
    </cofactor>
</comment>
<evidence type="ECO:0000256" key="5">
    <source>
        <dbReference type="ARBA" id="ARBA00022450"/>
    </source>
</evidence>
<dbReference type="AlphaFoldDB" id="A0A7Z1AXZ5"/>
<keyword evidence="7" id="KW-0436">Ligase</keyword>
<dbReference type="Pfam" id="PF13193">
    <property type="entry name" value="AMP-binding_C"/>
    <property type="match status" value="1"/>
</dbReference>
<dbReference type="Gene3D" id="1.10.1200.10">
    <property type="entry name" value="ACP-like"/>
    <property type="match status" value="2"/>
</dbReference>
<evidence type="ECO:0000256" key="3">
    <source>
        <dbReference type="ARBA" id="ARBA00007380"/>
    </source>
</evidence>
<dbReference type="GO" id="GO:0008610">
    <property type="term" value="P:lipid biosynthetic process"/>
    <property type="evidence" value="ECO:0007669"/>
    <property type="project" value="UniProtKB-ARBA"/>
</dbReference>
<evidence type="ECO:0000256" key="2">
    <source>
        <dbReference type="ARBA" id="ARBA00005102"/>
    </source>
</evidence>
<evidence type="ECO:0000256" key="4">
    <source>
        <dbReference type="ARBA" id="ARBA00016743"/>
    </source>
</evidence>
<comment type="pathway">
    <text evidence="2">Siderophore biosynthesis; mycobactin biosynthesis.</text>
</comment>
<name>A0A7Z1AXZ5_9PSEU</name>
<dbReference type="InterPro" id="IPR042099">
    <property type="entry name" value="ANL_N_sf"/>
</dbReference>
<evidence type="ECO:0000259" key="9">
    <source>
        <dbReference type="PROSITE" id="PS50075"/>
    </source>
</evidence>
<dbReference type="InterPro" id="IPR020806">
    <property type="entry name" value="PKS_PP-bd"/>
</dbReference>
<dbReference type="Pfam" id="PF00550">
    <property type="entry name" value="PP-binding"/>
    <property type="match status" value="2"/>
</dbReference>
<evidence type="ECO:0000256" key="1">
    <source>
        <dbReference type="ARBA" id="ARBA00001957"/>
    </source>
</evidence>
<dbReference type="PROSITE" id="PS00012">
    <property type="entry name" value="PHOSPHOPANTETHEINE"/>
    <property type="match status" value="1"/>
</dbReference>
<evidence type="ECO:0000313" key="10">
    <source>
        <dbReference type="EMBL" id="OLF09804.1"/>
    </source>
</evidence>
<dbReference type="Gene3D" id="3.30.300.30">
    <property type="match status" value="1"/>
</dbReference>
<dbReference type="FunFam" id="3.30.559.10:FF:000023">
    <property type="entry name" value="Non-ribosomal peptide synthetase"/>
    <property type="match status" value="1"/>
</dbReference>
<dbReference type="GO" id="GO:0043041">
    <property type="term" value="P:amino acid activation for nonribosomal peptide biosynthetic process"/>
    <property type="evidence" value="ECO:0007669"/>
    <property type="project" value="TreeGrafter"/>
</dbReference>
<comment type="caution">
    <text evidence="10">The sequence shown here is derived from an EMBL/GenBank/DDBJ whole genome shotgun (WGS) entry which is preliminary data.</text>
</comment>
<proteinExistence type="inferred from homology"/>
<dbReference type="Gene3D" id="3.30.559.30">
    <property type="entry name" value="Nonribosomal peptide synthetase, condensation domain"/>
    <property type="match status" value="1"/>
</dbReference>
<dbReference type="GO" id="GO:0005737">
    <property type="term" value="C:cytoplasm"/>
    <property type="evidence" value="ECO:0007669"/>
    <property type="project" value="TreeGrafter"/>
</dbReference>
<dbReference type="InterPro" id="IPR036736">
    <property type="entry name" value="ACP-like_sf"/>
</dbReference>
<feature type="domain" description="Carrier" evidence="9">
    <location>
        <begin position="1010"/>
        <end position="1085"/>
    </location>
</feature>